<dbReference type="Gene3D" id="3.90.1720.30">
    <property type="entry name" value="PPPDE domains"/>
    <property type="match status" value="1"/>
</dbReference>
<comment type="caution">
    <text evidence="6">The sequence shown here is derived from an EMBL/GenBank/DDBJ whole genome shotgun (WGS) entry which is preliminary data.</text>
</comment>
<feature type="region of interest" description="Disordered" evidence="4">
    <location>
        <begin position="1"/>
        <end position="21"/>
    </location>
</feature>
<proteinExistence type="inferred from homology"/>
<feature type="region of interest" description="Disordered" evidence="4">
    <location>
        <begin position="598"/>
        <end position="926"/>
    </location>
</feature>
<keyword evidence="7" id="KW-1185">Reference proteome</keyword>
<feature type="domain" description="PPPDE" evidence="5">
    <location>
        <begin position="54"/>
        <end position="228"/>
    </location>
</feature>
<evidence type="ECO:0000256" key="3">
    <source>
        <dbReference type="ARBA" id="ARBA00022801"/>
    </source>
</evidence>
<feature type="compositionally biased region" description="Pro residues" evidence="4">
    <location>
        <begin position="748"/>
        <end position="760"/>
    </location>
</feature>
<feature type="compositionally biased region" description="Low complexity" evidence="4">
    <location>
        <begin position="810"/>
        <end position="821"/>
    </location>
</feature>
<protein>
    <recommendedName>
        <fullName evidence="5">PPPDE domain-containing protein</fullName>
    </recommendedName>
</protein>
<dbReference type="Proteomes" id="UP001054857">
    <property type="component" value="Unassembled WGS sequence"/>
</dbReference>
<feature type="compositionally biased region" description="Low complexity" evidence="4">
    <location>
        <begin position="728"/>
        <end position="740"/>
    </location>
</feature>
<feature type="compositionally biased region" description="Low complexity" evidence="4">
    <location>
        <begin position="681"/>
        <end position="696"/>
    </location>
</feature>
<evidence type="ECO:0000256" key="4">
    <source>
        <dbReference type="SAM" id="MobiDB-lite"/>
    </source>
</evidence>
<feature type="compositionally biased region" description="Low complexity" evidence="4">
    <location>
        <begin position="705"/>
        <end position="717"/>
    </location>
</feature>
<gene>
    <name evidence="6" type="ORF">Agub_g5225</name>
</gene>
<evidence type="ECO:0000259" key="5">
    <source>
        <dbReference type="PROSITE" id="PS51858"/>
    </source>
</evidence>
<keyword evidence="3" id="KW-0378">Hydrolase</keyword>
<feature type="compositionally biased region" description="Low complexity" evidence="4">
    <location>
        <begin position="630"/>
        <end position="649"/>
    </location>
</feature>
<dbReference type="InterPro" id="IPR042266">
    <property type="entry name" value="PPPDE_sf"/>
</dbReference>
<feature type="compositionally biased region" description="Low complexity" evidence="4">
    <location>
        <begin position="901"/>
        <end position="922"/>
    </location>
</feature>
<keyword evidence="2" id="KW-0645">Protease</keyword>
<dbReference type="SMART" id="SM01179">
    <property type="entry name" value="DUF862"/>
    <property type="match status" value="1"/>
</dbReference>
<dbReference type="PANTHER" id="PTHR12378">
    <property type="entry name" value="DESUMOYLATING ISOPEPTIDASE"/>
    <property type="match status" value="1"/>
</dbReference>
<dbReference type="GO" id="GO:0006508">
    <property type="term" value="P:proteolysis"/>
    <property type="evidence" value="ECO:0007669"/>
    <property type="project" value="UniProtKB-KW"/>
</dbReference>
<dbReference type="AlphaFoldDB" id="A0AAD3DLI7"/>
<comment type="similarity">
    <text evidence="1">Belongs to the DeSI family.</text>
</comment>
<organism evidence="6 7">
    <name type="scientific">Astrephomene gubernaculifera</name>
    <dbReference type="NCBI Taxonomy" id="47775"/>
    <lineage>
        <taxon>Eukaryota</taxon>
        <taxon>Viridiplantae</taxon>
        <taxon>Chlorophyta</taxon>
        <taxon>core chlorophytes</taxon>
        <taxon>Chlorophyceae</taxon>
        <taxon>CS clade</taxon>
        <taxon>Chlamydomonadales</taxon>
        <taxon>Astrephomenaceae</taxon>
        <taxon>Astrephomene</taxon>
    </lineage>
</organism>
<feature type="compositionally biased region" description="Low complexity" evidence="4">
    <location>
        <begin position="841"/>
        <end position="869"/>
    </location>
</feature>
<feature type="region of interest" description="Disordered" evidence="4">
    <location>
        <begin position="496"/>
        <end position="536"/>
    </location>
</feature>
<evidence type="ECO:0000256" key="1">
    <source>
        <dbReference type="ARBA" id="ARBA00008140"/>
    </source>
</evidence>
<evidence type="ECO:0000313" key="6">
    <source>
        <dbReference type="EMBL" id="GFR44065.1"/>
    </source>
</evidence>
<reference evidence="6 7" key="1">
    <citation type="journal article" date="2021" name="Sci. Rep.">
        <title>Genome sequencing of the multicellular alga Astrephomene provides insights into convergent evolution of germ-soma differentiation.</title>
        <authorList>
            <person name="Yamashita S."/>
            <person name="Yamamoto K."/>
            <person name="Matsuzaki R."/>
            <person name="Suzuki S."/>
            <person name="Yamaguchi H."/>
            <person name="Hirooka S."/>
            <person name="Minakuchi Y."/>
            <person name="Miyagishima S."/>
            <person name="Kawachi M."/>
            <person name="Toyoda A."/>
            <person name="Nozaki H."/>
        </authorList>
    </citation>
    <scope>NUCLEOTIDE SEQUENCE [LARGE SCALE GENOMIC DNA]</scope>
    <source>
        <strain evidence="6 7">NIES-4017</strain>
    </source>
</reference>
<feature type="region of interest" description="Disordered" evidence="4">
    <location>
        <begin position="1054"/>
        <end position="1134"/>
    </location>
</feature>
<evidence type="ECO:0000256" key="2">
    <source>
        <dbReference type="ARBA" id="ARBA00022670"/>
    </source>
</evidence>
<sequence>MSTPAHVVPRSTGAPNADGDRAGLARQHQVVRYLDPWGPSQIVWCHGHHLLRGHKVILNVYDLLPARFNGCLAVVGLGGAYHSGVEVGGTEYAFGGHWSDELGLMELRQPLHVTRREAQEAAQRGEDSDGSAAAALEWLPPLRSRSVVGWWMGPLGDLELVMRHMQNQEQWVGSAYRLLTRNCNHFSRALCEVLLRSPHFKPAPGATRAELMVPPTLTRLTSLAAALGRCMPCCDRRLNVPMPLAPYALNVFQGRGRTCRTRISFKICATYRSSIGSAASVISLVEDKKQACEQQQQQQRRQLGPAADGRLPVITNAAAAGDGGGGSGGNAAAEVSDISPLPSRLRLGDSVIVIGGSSCDLGQDAAGLRGKVEQGDKAASAAAAAATGAMAKVPVVHRATDGGHALTVIASAVSATRAASEVQAAGRGPQDPPRVQLMARSSSSRGNEGAATAAAAHMPTITELGVTPHNRSFRVSRDGSVAAAAAAVIAATAAAFGGRDGPHGREPSGSLLRRPRSLSAGPTGPRPSCSSSSSIGVELPTAASAAPATEPMATAVAAGAPSPSGAAAKLLAHSRSGRRVFPDPRVVPVLAAEGVATAAATDGSGSGGCAPDAACKDGPRSTGTEPLSTSPSAREASIGSSSGSRPCSCVHPPTHPQLQLHSPQPCQPRARTPPGLPRPTTPTETPSTPAAGSPAAGSGGGAASEGGAASPGAPSPSDRTSRQHQRQRLSPLPLLSPRSLFSGVQLSPPAPAAAAPPPPTQQQHQQQQSSSRPSSSHSLSAASPPPPPPLVVATVAPKSAADAVGTSEGQPPQQQPPQQQQHRQHPFLTVTSPRAAPPAKSPTSPAALSPVKQPLSSPGSAAAPTTPASHNNNHVNISRSSRNAVAPLDLPPPAQHHPHHLQQQQQQPAKQGGQQPQPQQQPEAPRRWSVMSGGFIDLLFARSALTTPEPALPPPPPGFATHDGMAALAGEGGGGGAAVGAGGGGGGGGRATHTGIFGPGLAAAPVSTSGPNATVFGARSGEVSWAPSGGDGATSVAPAAAGGGAASREVQLATAVSDPERTAAHLHSHLHPHSQHPHPHQQHHQQHSPLSPRSGRSMPAMGSVVPPVAGSVLPGVVVPVPVPRAQSGRPRATE</sequence>
<dbReference type="EMBL" id="BMAR01000006">
    <property type="protein sequence ID" value="GFR44065.1"/>
    <property type="molecule type" value="Genomic_DNA"/>
</dbReference>
<accession>A0AAD3DLI7</accession>
<feature type="compositionally biased region" description="Low complexity" evidence="4">
    <location>
        <begin position="761"/>
        <end position="782"/>
    </location>
</feature>
<feature type="compositionally biased region" description="Basic residues" evidence="4">
    <location>
        <begin position="1064"/>
        <end position="1086"/>
    </location>
</feature>
<feature type="region of interest" description="Disordered" evidence="4">
    <location>
        <begin position="420"/>
        <end position="454"/>
    </location>
</feature>
<dbReference type="PROSITE" id="PS51858">
    <property type="entry name" value="PPPDE"/>
    <property type="match status" value="1"/>
</dbReference>
<feature type="compositionally biased region" description="Low complexity" evidence="4">
    <location>
        <begin position="507"/>
        <end position="536"/>
    </location>
</feature>
<feature type="compositionally biased region" description="Polar residues" evidence="4">
    <location>
        <begin position="870"/>
        <end position="883"/>
    </location>
</feature>
<dbReference type="Pfam" id="PF05903">
    <property type="entry name" value="Peptidase_C97"/>
    <property type="match status" value="1"/>
</dbReference>
<name>A0AAD3DLI7_9CHLO</name>
<dbReference type="PANTHER" id="PTHR12378:SF9">
    <property type="entry name" value="OS06G0107000 PROTEIN"/>
    <property type="match status" value="1"/>
</dbReference>
<evidence type="ECO:0000313" key="7">
    <source>
        <dbReference type="Proteomes" id="UP001054857"/>
    </source>
</evidence>
<dbReference type="GO" id="GO:0016579">
    <property type="term" value="P:protein deubiquitination"/>
    <property type="evidence" value="ECO:0007669"/>
    <property type="project" value="TreeGrafter"/>
</dbReference>
<feature type="compositionally biased region" description="Low complexity" evidence="4">
    <location>
        <begin position="1102"/>
        <end position="1119"/>
    </location>
</feature>
<dbReference type="InterPro" id="IPR008580">
    <property type="entry name" value="PPPDE_dom"/>
</dbReference>
<dbReference type="GO" id="GO:0101005">
    <property type="term" value="F:deubiquitinase activity"/>
    <property type="evidence" value="ECO:0007669"/>
    <property type="project" value="TreeGrafter"/>
</dbReference>